<dbReference type="InterPro" id="IPR008258">
    <property type="entry name" value="Transglycosylase_SLT_dom_1"/>
</dbReference>
<dbReference type="Proteomes" id="UP000192980">
    <property type="component" value="Unassembled WGS sequence"/>
</dbReference>
<protein>
    <submittedName>
        <fullName evidence="2">Transglycosylase SLT domain-containing protein</fullName>
    </submittedName>
</protein>
<keyword evidence="3" id="KW-1185">Reference proteome</keyword>
<organism evidence="2 3">
    <name type="scientific">Sphingobacterium psychroaquaticum</name>
    <dbReference type="NCBI Taxonomy" id="561061"/>
    <lineage>
        <taxon>Bacteria</taxon>
        <taxon>Pseudomonadati</taxon>
        <taxon>Bacteroidota</taxon>
        <taxon>Sphingobacteriia</taxon>
        <taxon>Sphingobacteriales</taxon>
        <taxon>Sphingobacteriaceae</taxon>
        <taxon>Sphingobacterium</taxon>
    </lineage>
</organism>
<dbReference type="PANTHER" id="PTHR37423:SF2">
    <property type="entry name" value="MEMBRANE-BOUND LYTIC MUREIN TRANSGLYCOSYLASE C"/>
    <property type="match status" value="1"/>
</dbReference>
<dbReference type="SUPFAM" id="SSF53955">
    <property type="entry name" value="Lysozyme-like"/>
    <property type="match status" value="1"/>
</dbReference>
<dbReference type="Gene3D" id="1.10.530.10">
    <property type="match status" value="1"/>
</dbReference>
<proteinExistence type="inferred from homology"/>
<accession>A0A1X7HZQ8</accession>
<dbReference type="AlphaFoldDB" id="A0A1X7HZQ8"/>
<dbReference type="STRING" id="561061.SAMN05660862_0284"/>
<name>A0A1X7HZQ8_9SPHI</name>
<sequence length="270" mass="30628">MNRKKVLCFSAVLTVMILSKLCITAKPESGKDPIKKVLLEQLDKDKKRKAMALSPEKEKEAYYSSITFANESVPLENPMVETKFERYLARFSFGKQQSYDLHKKAEKHLPKIAAILRSYGIPEDFKYVPLIESDMEPGVTSHKGAGGYWQFMPATARLYGLKVGNGVDERRDLIKSTHAAARYIKSLYDQFGDWTLAAAAYNVGGGSLKGSIRRQGVNNYYALKLNQETGAYVYKLLSVKQVIENPNKHGYKRYAQSQDKFQHINEQNLL</sequence>
<evidence type="ECO:0000313" key="2">
    <source>
        <dbReference type="EMBL" id="SMG07505.1"/>
    </source>
</evidence>
<reference evidence="2 3" key="1">
    <citation type="submission" date="2017-04" db="EMBL/GenBank/DDBJ databases">
        <authorList>
            <person name="Afonso C.L."/>
            <person name="Miller P.J."/>
            <person name="Scott M.A."/>
            <person name="Spackman E."/>
            <person name="Goraichik I."/>
            <person name="Dimitrov K.M."/>
            <person name="Suarez D.L."/>
            <person name="Swayne D.E."/>
        </authorList>
    </citation>
    <scope>NUCLEOTIDE SEQUENCE [LARGE SCALE GENOMIC DNA]</scope>
    <source>
        <strain evidence="2 3">DSM 22418</strain>
    </source>
</reference>
<dbReference type="CDD" id="cd16894">
    <property type="entry name" value="MltD-like"/>
    <property type="match status" value="1"/>
</dbReference>
<dbReference type="EMBL" id="FXAU01000001">
    <property type="protein sequence ID" value="SMG07505.1"/>
    <property type="molecule type" value="Genomic_DNA"/>
</dbReference>
<dbReference type="OrthoDB" id="9815002at2"/>
<dbReference type="RefSeq" id="WP_085471187.1">
    <property type="nucleotide sequence ID" value="NZ_CP038029.1"/>
</dbReference>
<dbReference type="InterPro" id="IPR023346">
    <property type="entry name" value="Lysozyme-like_dom_sf"/>
</dbReference>
<dbReference type="PANTHER" id="PTHR37423">
    <property type="entry name" value="SOLUBLE LYTIC MUREIN TRANSGLYCOSYLASE-RELATED"/>
    <property type="match status" value="1"/>
</dbReference>
<comment type="similarity">
    <text evidence="1">Belongs to the transglycosylase Slt family.</text>
</comment>
<evidence type="ECO:0000256" key="1">
    <source>
        <dbReference type="ARBA" id="ARBA00007734"/>
    </source>
</evidence>
<evidence type="ECO:0000313" key="3">
    <source>
        <dbReference type="Proteomes" id="UP000192980"/>
    </source>
</evidence>
<dbReference type="Pfam" id="PF01464">
    <property type="entry name" value="SLT"/>
    <property type="match status" value="1"/>
</dbReference>
<gene>
    <name evidence="2" type="ORF">SAMN05660862_0284</name>
</gene>